<name>A0AAV3ZYF9_9GAST</name>
<dbReference type="EMBL" id="BLXT01003003">
    <property type="protein sequence ID" value="GFN99565.1"/>
    <property type="molecule type" value="Genomic_DNA"/>
</dbReference>
<accession>A0AAV3ZYF9</accession>
<reference evidence="1 2" key="1">
    <citation type="journal article" date="2021" name="Elife">
        <title>Chloroplast acquisition without the gene transfer in kleptoplastic sea slugs, Plakobranchus ocellatus.</title>
        <authorList>
            <person name="Maeda T."/>
            <person name="Takahashi S."/>
            <person name="Yoshida T."/>
            <person name="Shimamura S."/>
            <person name="Takaki Y."/>
            <person name="Nagai Y."/>
            <person name="Toyoda A."/>
            <person name="Suzuki Y."/>
            <person name="Arimoto A."/>
            <person name="Ishii H."/>
            <person name="Satoh N."/>
            <person name="Nishiyama T."/>
            <person name="Hasebe M."/>
            <person name="Maruyama T."/>
            <person name="Minagawa J."/>
            <person name="Obokata J."/>
            <person name="Shigenobu S."/>
        </authorList>
    </citation>
    <scope>NUCLEOTIDE SEQUENCE [LARGE SCALE GENOMIC DNA]</scope>
</reference>
<dbReference type="Proteomes" id="UP000735302">
    <property type="component" value="Unassembled WGS sequence"/>
</dbReference>
<organism evidence="1 2">
    <name type="scientific">Plakobranchus ocellatus</name>
    <dbReference type="NCBI Taxonomy" id="259542"/>
    <lineage>
        <taxon>Eukaryota</taxon>
        <taxon>Metazoa</taxon>
        <taxon>Spiralia</taxon>
        <taxon>Lophotrochozoa</taxon>
        <taxon>Mollusca</taxon>
        <taxon>Gastropoda</taxon>
        <taxon>Heterobranchia</taxon>
        <taxon>Euthyneura</taxon>
        <taxon>Panpulmonata</taxon>
        <taxon>Sacoglossa</taxon>
        <taxon>Placobranchoidea</taxon>
        <taxon>Plakobranchidae</taxon>
        <taxon>Plakobranchus</taxon>
    </lineage>
</organism>
<evidence type="ECO:0000313" key="2">
    <source>
        <dbReference type="Proteomes" id="UP000735302"/>
    </source>
</evidence>
<sequence>MLLALCPDHPRVFHKQKLGRCVLLQNSYKAGGATFLGIDFCESPVTSLRIISSTPQPERDLSGVAVRERPSRFDISRKLEGSSWPSVLARRSPKYLISPGFTVFGTVCFS</sequence>
<keyword evidence="2" id="KW-1185">Reference proteome</keyword>
<protein>
    <submittedName>
        <fullName evidence="1">Uncharacterized protein</fullName>
    </submittedName>
</protein>
<gene>
    <name evidence="1" type="ORF">PoB_002607100</name>
</gene>
<comment type="caution">
    <text evidence="1">The sequence shown here is derived from an EMBL/GenBank/DDBJ whole genome shotgun (WGS) entry which is preliminary data.</text>
</comment>
<evidence type="ECO:0000313" key="1">
    <source>
        <dbReference type="EMBL" id="GFN99565.1"/>
    </source>
</evidence>
<dbReference type="AlphaFoldDB" id="A0AAV3ZYF9"/>
<proteinExistence type="predicted"/>